<evidence type="ECO:0000313" key="1">
    <source>
        <dbReference type="EMBL" id="MCZ0729637.1"/>
    </source>
</evidence>
<name>A0ABT4HHF4_MYCIR</name>
<gene>
    <name evidence="1" type="ORF">OY187_16405</name>
</gene>
<keyword evidence="2" id="KW-1185">Reference proteome</keyword>
<dbReference type="Proteomes" id="UP001084650">
    <property type="component" value="Unassembled WGS sequence"/>
</dbReference>
<evidence type="ECO:0000313" key="2">
    <source>
        <dbReference type="Proteomes" id="UP001084650"/>
    </source>
</evidence>
<protein>
    <submittedName>
        <fullName evidence="1">Uncharacterized protein</fullName>
    </submittedName>
</protein>
<accession>A0ABT4HHF4</accession>
<dbReference type="RefSeq" id="WP_268786577.1">
    <property type="nucleotide sequence ID" value="NZ_JAPQYE010000006.1"/>
</dbReference>
<organism evidence="1 2">
    <name type="scientific">Mycolicibacterium iranicum</name>
    <name type="common">Mycobacterium iranicum</name>
    <dbReference type="NCBI Taxonomy" id="912594"/>
    <lineage>
        <taxon>Bacteria</taxon>
        <taxon>Bacillati</taxon>
        <taxon>Actinomycetota</taxon>
        <taxon>Actinomycetes</taxon>
        <taxon>Mycobacteriales</taxon>
        <taxon>Mycobacteriaceae</taxon>
        <taxon>Mycolicibacterium</taxon>
    </lineage>
</organism>
<proteinExistence type="predicted"/>
<dbReference type="EMBL" id="JAPQYE010000006">
    <property type="protein sequence ID" value="MCZ0729637.1"/>
    <property type="molecule type" value="Genomic_DNA"/>
</dbReference>
<reference evidence="1" key="1">
    <citation type="submission" date="2022-12" db="EMBL/GenBank/DDBJ databases">
        <title>Whole genome sequence of Mycolicibacterium iranicum strain SBH312.</title>
        <authorList>
            <person name="Jani J."/>
            <person name="Arifin Mustapha Z."/>
            <person name="Ahmed K."/>
            <person name="Kai Ling C."/>
        </authorList>
    </citation>
    <scope>NUCLEOTIDE SEQUENCE</scope>
    <source>
        <strain evidence="1">SBH312</strain>
    </source>
</reference>
<sequence>MMQRRMIVRGQFHEVGCAVREDGATPAGAFLDALKKGAWGALDDSVPSDEQISDYHWFLHAIRHWANTGEPVYRGAVNALEDGVWEFRHGDKRLTFFDTDGEGAYIPKLPVRSHADSEAPNSQYWHIPYFDQQIRLGHAFTKVSQKTLTRDLVEARDTREEDLAHDQPTRPDLD</sequence>
<comment type="caution">
    <text evidence="1">The sequence shown here is derived from an EMBL/GenBank/DDBJ whole genome shotgun (WGS) entry which is preliminary data.</text>
</comment>